<evidence type="ECO:0000313" key="2">
    <source>
        <dbReference type="Proteomes" id="UP000631421"/>
    </source>
</evidence>
<accession>A0A926UQZ5</accession>
<gene>
    <name evidence="1" type="ORF">H6F44_04800</name>
</gene>
<keyword evidence="2" id="KW-1185">Reference proteome</keyword>
<organism evidence="1 2">
    <name type="scientific">Pseudanabaena cinerea FACHB-1277</name>
    <dbReference type="NCBI Taxonomy" id="2949581"/>
    <lineage>
        <taxon>Bacteria</taxon>
        <taxon>Bacillati</taxon>
        <taxon>Cyanobacteriota</taxon>
        <taxon>Cyanophyceae</taxon>
        <taxon>Pseudanabaenales</taxon>
        <taxon>Pseudanabaenaceae</taxon>
        <taxon>Pseudanabaena</taxon>
        <taxon>Pseudanabaena cinerea</taxon>
    </lineage>
</organism>
<proteinExistence type="predicted"/>
<sequence length="111" mass="12819">MIIILEPTTSEKIREMAEPFFGLRIKLAVDVARGILAGGGELHFDCEQLLLDDGSQQENIWGADWYPQTKEVGFESIINIRPRQQNMTMEVRDLQLKARIEKIVRYLLEVM</sequence>
<reference evidence="1" key="1">
    <citation type="journal article" date="2015" name="ISME J.">
        <title>Draft Genome Sequence of Streptomyces incarnatus NRRL8089, which Produces the Nucleoside Antibiotic Sinefungin.</title>
        <authorList>
            <person name="Oshima K."/>
            <person name="Hattori M."/>
            <person name="Shimizu H."/>
            <person name="Fukuda K."/>
            <person name="Nemoto M."/>
            <person name="Inagaki K."/>
            <person name="Tamura T."/>
        </authorList>
    </citation>
    <scope>NUCLEOTIDE SEQUENCE</scope>
    <source>
        <strain evidence="1">FACHB-1277</strain>
    </source>
</reference>
<dbReference type="RefSeq" id="WP_190349821.1">
    <property type="nucleotide sequence ID" value="NZ_JACJPY010000009.1"/>
</dbReference>
<dbReference type="AlphaFoldDB" id="A0A926UQZ5"/>
<dbReference type="Proteomes" id="UP000631421">
    <property type="component" value="Unassembled WGS sequence"/>
</dbReference>
<dbReference type="EMBL" id="JACJPY010000009">
    <property type="protein sequence ID" value="MBD2149447.1"/>
    <property type="molecule type" value="Genomic_DNA"/>
</dbReference>
<protein>
    <submittedName>
        <fullName evidence="1">Uncharacterized protein</fullName>
    </submittedName>
</protein>
<dbReference type="InterPro" id="IPR043731">
    <property type="entry name" value="DUF5674"/>
</dbReference>
<evidence type="ECO:0000313" key="1">
    <source>
        <dbReference type="EMBL" id="MBD2149447.1"/>
    </source>
</evidence>
<comment type="caution">
    <text evidence="1">The sequence shown here is derived from an EMBL/GenBank/DDBJ whole genome shotgun (WGS) entry which is preliminary data.</text>
</comment>
<name>A0A926UQZ5_9CYAN</name>
<reference evidence="1" key="2">
    <citation type="submission" date="2020-08" db="EMBL/GenBank/DDBJ databases">
        <authorList>
            <person name="Chen M."/>
            <person name="Teng W."/>
            <person name="Zhao L."/>
            <person name="Hu C."/>
            <person name="Zhou Y."/>
            <person name="Han B."/>
            <person name="Song L."/>
            <person name="Shu W."/>
        </authorList>
    </citation>
    <scope>NUCLEOTIDE SEQUENCE</scope>
    <source>
        <strain evidence="1">FACHB-1277</strain>
    </source>
</reference>
<dbReference type="Pfam" id="PF18924">
    <property type="entry name" value="DUF5674"/>
    <property type="match status" value="1"/>
</dbReference>